<evidence type="ECO:0000256" key="3">
    <source>
        <dbReference type="ARBA" id="ARBA00022692"/>
    </source>
</evidence>
<evidence type="ECO:0008006" key="10">
    <source>
        <dbReference type="Google" id="ProtNLM"/>
    </source>
</evidence>
<keyword evidence="4 7" id="KW-1133">Transmembrane helix</keyword>
<gene>
    <name evidence="8" type="ORF">XELAEV_18038414mg</name>
</gene>
<organism evidence="8 9">
    <name type="scientific">Xenopus laevis</name>
    <name type="common">African clawed frog</name>
    <dbReference type="NCBI Taxonomy" id="8355"/>
    <lineage>
        <taxon>Eukaryota</taxon>
        <taxon>Metazoa</taxon>
        <taxon>Chordata</taxon>
        <taxon>Craniata</taxon>
        <taxon>Vertebrata</taxon>
        <taxon>Euteleostomi</taxon>
        <taxon>Amphibia</taxon>
        <taxon>Batrachia</taxon>
        <taxon>Anura</taxon>
        <taxon>Pipoidea</taxon>
        <taxon>Pipidae</taxon>
        <taxon>Xenopodinae</taxon>
        <taxon>Xenopus</taxon>
        <taxon>Xenopus</taxon>
    </lineage>
</organism>
<evidence type="ECO:0000313" key="9">
    <source>
        <dbReference type="Proteomes" id="UP000694892"/>
    </source>
</evidence>
<keyword evidence="3 7" id="KW-0812">Transmembrane</keyword>
<comment type="similarity">
    <text evidence="2">Belongs to the CD225/Dispanin family.</text>
</comment>
<evidence type="ECO:0000313" key="8">
    <source>
        <dbReference type="EMBL" id="OCT67132.1"/>
    </source>
</evidence>
<evidence type="ECO:0000256" key="6">
    <source>
        <dbReference type="SAM" id="MobiDB-lite"/>
    </source>
</evidence>
<evidence type="ECO:0000256" key="5">
    <source>
        <dbReference type="ARBA" id="ARBA00023136"/>
    </source>
</evidence>
<dbReference type="PANTHER" id="PTHR14948">
    <property type="entry name" value="NG5"/>
    <property type="match status" value="1"/>
</dbReference>
<feature type="region of interest" description="Disordered" evidence="6">
    <location>
        <begin position="1"/>
        <end position="123"/>
    </location>
</feature>
<reference evidence="9" key="1">
    <citation type="journal article" date="2016" name="Nature">
        <title>Genome evolution in the allotetraploid frog Xenopus laevis.</title>
        <authorList>
            <person name="Session A.M."/>
            <person name="Uno Y."/>
            <person name="Kwon T."/>
            <person name="Chapman J.A."/>
            <person name="Toyoda A."/>
            <person name="Takahashi S."/>
            <person name="Fukui A."/>
            <person name="Hikosaka A."/>
            <person name="Suzuki A."/>
            <person name="Kondo M."/>
            <person name="van Heeringen S.J."/>
            <person name="Quigley I."/>
            <person name="Heinz S."/>
            <person name="Ogino H."/>
            <person name="Ochi H."/>
            <person name="Hellsten U."/>
            <person name="Lyons J.B."/>
            <person name="Simakov O."/>
            <person name="Putnam N."/>
            <person name="Stites J."/>
            <person name="Kuroki Y."/>
            <person name="Tanaka T."/>
            <person name="Michiue T."/>
            <person name="Watanabe M."/>
            <person name="Bogdanovic O."/>
            <person name="Lister R."/>
            <person name="Georgiou G."/>
            <person name="Paranjpe S.S."/>
            <person name="van Kruijsbergen I."/>
            <person name="Shu S."/>
            <person name="Carlson J."/>
            <person name="Kinoshita T."/>
            <person name="Ohta Y."/>
            <person name="Mawaribuchi S."/>
            <person name="Jenkins J."/>
            <person name="Grimwood J."/>
            <person name="Schmutz J."/>
            <person name="Mitros T."/>
            <person name="Mozaffari S.V."/>
            <person name="Suzuki Y."/>
            <person name="Haramoto Y."/>
            <person name="Yamamoto T.S."/>
            <person name="Takagi C."/>
            <person name="Heald R."/>
            <person name="Miller K."/>
            <person name="Haudenschild C."/>
            <person name="Kitzman J."/>
            <person name="Nakayama T."/>
            <person name="Izutsu Y."/>
            <person name="Robert J."/>
            <person name="Fortriede J."/>
            <person name="Burns K."/>
            <person name="Lotay V."/>
            <person name="Karimi K."/>
            <person name="Yasuoka Y."/>
            <person name="Dichmann D.S."/>
            <person name="Flajnik M.F."/>
            <person name="Houston D.W."/>
            <person name="Shendure J."/>
            <person name="DuPasquier L."/>
            <person name="Vize P.D."/>
            <person name="Zorn A.M."/>
            <person name="Ito M."/>
            <person name="Marcotte E.M."/>
            <person name="Wallingford J.B."/>
            <person name="Ito Y."/>
            <person name="Asashima M."/>
            <person name="Ueno N."/>
            <person name="Matsuda Y."/>
            <person name="Veenstra G.J."/>
            <person name="Fujiyama A."/>
            <person name="Harland R.M."/>
            <person name="Taira M."/>
            <person name="Rokhsar D.S."/>
        </authorList>
    </citation>
    <scope>NUCLEOTIDE SEQUENCE [LARGE SCALE GENOMIC DNA]</scope>
    <source>
        <strain evidence="9">J</strain>
    </source>
</reference>
<proteinExistence type="inferred from homology"/>
<evidence type="ECO:0000256" key="7">
    <source>
        <dbReference type="SAM" id="Phobius"/>
    </source>
</evidence>
<name>A0A974C5R7_XENLA</name>
<accession>A0A974C5R7</accession>
<feature type="compositionally biased region" description="Basic and acidic residues" evidence="6">
    <location>
        <begin position="101"/>
        <end position="111"/>
    </location>
</feature>
<feature type="transmembrane region" description="Helical" evidence="7">
    <location>
        <begin position="243"/>
        <end position="267"/>
    </location>
</feature>
<dbReference type="Pfam" id="PF04505">
    <property type="entry name" value="CD225"/>
    <property type="match status" value="1"/>
</dbReference>
<feature type="transmembrane region" description="Helical" evidence="7">
    <location>
        <begin position="195"/>
        <end position="217"/>
    </location>
</feature>
<dbReference type="GO" id="GO:0016020">
    <property type="term" value="C:membrane"/>
    <property type="evidence" value="ECO:0007669"/>
    <property type="project" value="UniProtKB-SubCell"/>
</dbReference>
<keyword evidence="5 7" id="KW-0472">Membrane</keyword>
<dbReference type="InterPro" id="IPR007593">
    <property type="entry name" value="CD225/Dispanin_fam"/>
</dbReference>
<feature type="compositionally biased region" description="Low complexity" evidence="6">
    <location>
        <begin position="71"/>
        <end position="81"/>
    </location>
</feature>
<dbReference type="Proteomes" id="UP000694892">
    <property type="component" value="Chromosome 8L"/>
</dbReference>
<evidence type="ECO:0000256" key="1">
    <source>
        <dbReference type="ARBA" id="ARBA00004370"/>
    </source>
</evidence>
<feature type="compositionally biased region" description="Basic and acidic residues" evidence="6">
    <location>
        <begin position="50"/>
        <end position="69"/>
    </location>
</feature>
<dbReference type="AlphaFoldDB" id="A0A974C5R7"/>
<feature type="compositionally biased region" description="Basic and acidic residues" evidence="6">
    <location>
        <begin position="1"/>
        <end position="24"/>
    </location>
</feature>
<feature type="compositionally biased region" description="Basic and acidic residues" evidence="6">
    <location>
        <begin position="31"/>
        <end position="43"/>
    </location>
</feature>
<evidence type="ECO:0000256" key="2">
    <source>
        <dbReference type="ARBA" id="ARBA00006843"/>
    </source>
</evidence>
<dbReference type="PANTHER" id="PTHR14948:SF18">
    <property type="entry name" value="PROLINE RICH TRANSMEMBRANE PROTEIN 1B"/>
    <property type="match status" value="1"/>
</dbReference>
<comment type="subcellular location">
    <subcellularLocation>
        <location evidence="1">Membrane</location>
    </subcellularLocation>
</comment>
<dbReference type="InterPro" id="IPR051423">
    <property type="entry name" value="CD225/Dispanin"/>
</dbReference>
<evidence type="ECO:0000256" key="4">
    <source>
        <dbReference type="ARBA" id="ARBA00022989"/>
    </source>
</evidence>
<dbReference type="EMBL" id="CM004480">
    <property type="protein sequence ID" value="OCT67132.1"/>
    <property type="molecule type" value="Genomic_DNA"/>
</dbReference>
<protein>
    <recommendedName>
        <fullName evidence="10">Proline rich transmembrane protein 1B</fullName>
    </recommendedName>
</protein>
<sequence>MGGKQETQERWASEGKQGKKERGAQEIQVRWAREENKGREGMGVHRRSRKGVEFEVFRIEGDSSSHEQRNGTGETSSTSTGQNLRTNTPCPGMLQPPGSSRPKDNTEEPKGIENNGFVGDPPPYSPPDPKIAHLLYPGYQSNFPGHMPVLYQPGPPGQSMYNSQHLPPGSYPYIISDGSLGMAPPPRPEVRTKDYMVESILVMIFCCFLTGIIAVVYSHEARTSLGRGDILQAQVASRKARSLVLFSLLFGVFVSISWIIYVVVAIFL</sequence>